<evidence type="ECO:0000313" key="3">
    <source>
        <dbReference type="Proteomes" id="UP000001288"/>
    </source>
</evidence>
<reference evidence="3" key="1">
    <citation type="submission" date="2010-04" db="EMBL/GenBank/DDBJ databases">
        <title>The genome sequence of Listeria monocytogenes strain 10403S.</title>
        <authorList>
            <consortium name="The Broad Institute Genome Sequencing Platform"/>
            <consortium name="The Broad Institute Genome Sequencing Center for Infectious Disease."/>
            <person name="Borowsky M."/>
            <person name="Borodovsky M."/>
            <person name="Young S.K."/>
            <person name="Zeng Q."/>
            <person name="Koehrsen M."/>
            <person name="Fitzgerald M."/>
            <person name="Wiedmann M."/>
            <person name="Swaminathan B."/>
            <person name="Lauer P."/>
            <person name="Portnoy D."/>
            <person name="Cossart P."/>
            <person name="Buchrieser C."/>
            <person name="Higgins D."/>
            <person name="Abouelleil A."/>
            <person name="Alvarado L."/>
            <person name="Arachchi H.M."/>
            <person name="Berlin A."/>
            <person name="Borenstein D."/>
            <person name="Brown A."/>
            <person name="Chapman S.B."/>
            <person name="Chen Z."/>
            <person name="Dunbar C.D."/>
            <person name="Engels R."/>
            <person name="Freedman E."/>
            <person name="Gearin G."/>
            <person name="Gellesch M."/>
            <person name="Goldberg J."/>
            <person name="Griggs A."/>
            <person name="Gujja S."/>
            <person name="Heilman E."/>
            <person name="Heiman D."/>
            <person name="Howarth C."/>
            <person name="Jen D."/>
            <person name="Larson L."/>
            <person name="Lui A."/>
            <person name="MacDonald J."/>
            <person name="Mehta T."/>
            <person name="Montmayeur A."/>
            <person name="Neiman D."/>
            <person name="Park D."/>
            <person name="Pearson M."/>
            <person name="Priest M."/>
            <person name="Richards J."/>
            <person name="Roberts A."/>
            <person name="Saif S."/>
            <person name="Shea T."/>
            <person name="Shenoy N."/>
            <person name="Sisk P."/>
            <person name="Stolte C."/>
            <person name="Sykes S."/>
            <person name="Walk T."/>
            <person name="White J."/>
            <person name="Yandava C."/>
            <person name="Haas B."/>
            <person name="Nusbaum C."/>
            <person name="Birren B."/>
        </authorList>
    </citation>
    <scope>NUCLEOTIDE SEQUENCE [LARGE SCALE GENOMIC DNA]</scope>
    <source>
        <strain evidence="3">10403S</strain>
    </source>
</reference>
<dbReference type="HOGENOM" id="CLU_1174268_0_0_9"/>
<dbReference type="EMBL" id="CP002002">
    <property type="protein sequence ID" value="AEO07288.1"/>
    <property type="molecule type" value="Genomic_DNA"/>
</dbReference>
<dbReference type="AlphaFoldDB" id="A0A0H3GIL3"/>
<evidence type="ECO:0000313" key="2">
    <source>
        <dbReference type="EMBL" id="AEO07288.1"/>
    </source>
</evidence>
<evidence type="ECO:0000256" key="1">
    <source>
        <dbReference type="SAM" id="Phobius"/>
    </source>
</evidence>
<dbReference type="Proteomes" id="UP000001288">
    <property type="component" value="Chromosome"/>
</dbReference>
<name>A0A0H3GIL3_LISM4</name>
<keyword evidence="1" id="KW-1133">Transmembrane helix</keyword>
<accession>A0A0H3GIL3</accession>
<keyword evidence="1" id="KW-0472">Membrane</keyword>
<sequence>MSVTKEKWKVFFINFGIKLLFLIIIFAPISVLILFNYNWQIVTLGLVASALFSFICGINKFQTFKIGRDGVEVKKAVEEAKDILGELNESVRDYLYLNLLSTNKIGINEDIEASIDELEIYEAIIKKHSISDSKVKTQLEKYRISILSKSIEKIVAKMNDIELSVVSTSRPDMSLIEYCLNNNEIFEPHELKQVIFNFLNHYEGNELAQQSFAIKYFENLNEYAESYYKYYDKIIK</sequence>
<feature type="transmembrane region" description="Helical" evidence="1">
    <location>
        <begin position="12"/>
        <end position="35"/>
    </location>
</feature>
<organism evidence="2 3">
    <name type="scientific">Listeria monocytogenes serotype 1/2a (strain 10403S)</name>
    <dbReference type="NCBI Taxonomy" id="393133"/>
    <lineage>
        <taxon>Bacteria</taxon>
        <taxon>Bacillati</taxon>
        <taxon>Bacillota</taxon>
        <taxon>Bacilli</taxon>
        <taxon>Bacillales</taxon>
        <taxon>Listeriaceae</taxon>
        <taxon>Listeria</taxon>
    </lineage>
</organism>
<dbReference type="SMR" id="A0A0H3GIL3"/>
<dbReference type="KEGG" id="lmt:LMRG_01530"/>
<gene>
    <name evidence="2" type="ordered locus">LMRG_01530</name>
</gene>
<keyword evidence="1" id="KW-0812">Transmembrane</keyword>
<proteinExistence type="predicted"/>
<feature type="transmembrane region" description="Helical" evidence="1">
    <location>
        <begin position="41"/>
        <end position="58"/>
    </location>
</feature>
<protein>
    <submittedName>
        <fullName evidence="2">Gp68</fullName>
    </submittedName>
</protein>